<dbReference type="eggNOG" id="KOG0506">
    <property type="taxonomic scope" value="Eukaryota"/>
</dbReference>
<dbReference type="SUPFAM" id="SSF48403">
    <property type="entry name" value="Ankyrin repeat"/>
    <property type="match status" value="1"/>
</dbReference>
<evidence type="ECO:0000313" key="8">
    <source>
        <dbReference type="Proteomes" id="UP000008983"/>
    </source>
</evidence>
<sequence>MIIYQGVESHKSLSKLLQQLNQIDETEHITINRFKEMIIGQHFFKRVLESDLVLPSFFRFCQNFKDCYQKVLADPQYNEGKVADYIAPLEKVNPEYFATSFCSTDGQFVQFGDIDQKFSIQSIGKVVSYAYLYELIGEEVHKYVGEEPSGQKFNAPIFDDLGRPHNPMINTGAIMVCALLRHHNKNIQHIINFYEEASNYIPVIDEELYQDEKLTGYTNHALTSLMLANGAFPKKANAKEQKNFADDALDLYFKLCSLLVDVRSLANFGAMCANNGINPFNGKRVLSPITIKACVTFMTTCGMYNGAGKFTKNFGVPSKSGVSGGLLTIIPGIGAFASWSPRLNKEGNSVRAIGIIQKLNEIYNNFNLFHKEIEKKDVTKKSFQTTIQTTIAACSCASIGDLEGLNRLSNICVSLDQGDYDNRTPLHLAASSGYFDIVKYLVEKGVDFNCKDRWGATPLNDASKKEITEYLESKGAKYGNEQKEYQIVQGDPFNDDKYRLLYAAAENDLLLIKSMLVQGIKIDCYDYDGRTALHLAASQGNIDVVKYLVAHGASCTFKDARGNNPYYDSVRQNQQEVKNFLMQISTDKIGAIRKKNKTVDQGK</sequence>
<dbReference type="Pfam" id="PF04960">
    <property type="entry name" value="Glutaminase"/>
    <property type="match status" value="1"/>
</dbReference>
<dbReference type="OrthoDB" id="309796at2759"/>
<dbReference type="Proteomes" id="UP000008983">
    <property type="component" value="Unassembled WGS sequence"/>
</dbReference>
<dbReference type="InterPro" id="IPR036770">
    <property type="entry name" value="Ankyrin_rpt-contain_sf"/>
</dbReference>
<dbReference type="InterPro" id="IPR015868">
    <property type="entry name" value="Glutaminase"/>
</dbReference>
<feature type="repeat" description="ANK" evidence="6">
    <location>
        <begin position="528"/>
        <end position="560"/>
    </location>
</feature>
<dbReference type="GO" id="GO:0006543">
    <property type="term" value="P:L-glutamine catabolic process"/>
    <property type="evidence" value="ECO:0007669"/>
    <property type="project" value="TreeGrafter"/>
</dbReference>
<evidence type="ECO:0000313" key="7">
    <source>
        <dbReference type="EMBL" id="EGR30393.1"/>
    </source>
</evidence>
<dbReference type="GeneID" id="14906506"/>
<evidence type="ECO:0000256" key="2">
    <source>
        <dbReference type="ARBA" id="ARBA00011881"/>
    </source>
</evidence>
<keyword evidence="4" id="KW-0378">Hydrolase</keyword>
<comment type="subunit">
    <text evidence="2">Homotetramer.</text>
</comment>
<protein>
    <recommendedName>
        <fullName evidence="3">glutaminase</fullName>
        <ecNumber evidence="3">3.5.1.2</ecNumber>
    </recommendedName>
</protein>
<dbReference type="eggNOG" id="KOG0192">
    <property type="taxonomic scope" value="Eukaryota"/>
</dbReference>
<feature type="repeat" description="ANK" evidence="6">
    <location>
        <begin position="421"/>
        <end position="453"/>
    </location>
</feature>
<evidence type="ECO:0000256" key="4">
    <source>
        <dbReference type="ARBA" id="ARBA00022801"/>
    </source>
</evidence>
<reference evidence="7 8" key="1">
    <citation type="submission" date="2011-07" db="EMBL/GenBank/DDBJ databases">
        <authorList>
            <person name="Coyne R."/>
            <person name="Brami D."/>
            <person name="Johnson J."/>
            <person name="Hostetler J."/>
            <person name="Hannick L."/>
            <person name="Clark T."/>
            <person name="Cassidy-Hanley D."/>
            <person name="Inman J."/>
        </authorList>
    </citation>
    <scope>NUCLEOTIDE SEQUENCE [LARGE SCALE GENOMIC DNA]</scope>
    <source>
        <strain evidence="7 8">G5</strain>
    </source>
</reference>
<dbReference type="Gene3D" id="1.25.40.20">
    <property type="entry name" value="Ankyrin repeat-containing domain"/>
    <property type="match status" value="2"/>
</dbReference>
<comment type="similarity">
    <text evidence="1">Belongs to the glutaminase family.</text>
</comment>
<dbReference type="GO" id="GO:0006537">
    <property type="term" value="P:glutamate biosynthetic process"/>
    <property type="evidence" value="ECO:0007669"/>
    <property type="project" value="TreeGrafter"/>
</dbReference>
<dbReference type="PROSITE" id="PS50088">
    <property type="entry name" value="ANK_REPEAT"/>
    <property type="match status" value="2"/>
</dbReference>
<dbReference type="STRING" id="857967.G0QWL8"/>
<dbReference type="Gene3D" id="3.40.710.10">
    <property type="entry name" value="DD-peptidase/beta-lactamase superfamily"/>
    <property type="match status" value="1"/>
</dbReference>
<evidence type="ECO:0000256" key="1">
    <source>
        <dbReference type="ARBA" id="ARBA00011076"/>
    </source>
</evidence>
<name>G0QWL8_ICHMU</name>
<dbReference type="Pfam" id="PF12796">
    <property type="entry name" value="Ank_2"/>
    <property type="match status" value="2"/>
</dbReference>
<keyword evidence="6" id="KW-0040">ANK repeat</keyword>
<gene>
    <name evidence="7" type="ORF">IMG5_133300</name>
</gene>
<evidence type="ECO:0000256" key="5">
    <source>
        <dbReference type="ARBA" id="ARBA00049534"/>
    </source>
</evidence>
<dbReference type="PANTHER" id="PTHR12544">
    <property type="entry name" value="GLUTAMINASE"/>
    <property type="match status" value="1"/>
</dbReference>
<evidence type="ECO:0000256" key="6">
    <source>
        <dbReference type="PROSITE-ProRule" id="PRU00023"/>
    </source>
</evidence>
<dbReference type="GO" id="GO:0004359">
    <property type="term" value="F:glutaminase activity"/>
    <property type="evidence" value="ECO:0007669"/>
    <property type="project" value="UniProtKB-EC"/>
</dbReference>
<dbReference type="SUPFAM" id="SSF56601">
    <property type="entry name" value="beta-lactamase/transpeptidase-like"/>
    <property type="match status" value="1"/>
</dbReference>
<evidence type="ECO:0000256" key="3">
    <source>
        <dbReference type="ARBA" id="ARBA00012918"/>
    </source>
</evidence>
<dbReference type="PROSITE" id="PS50297">
    <property type="entry name" value="ANK_REP_REGION"/>
    <property type="match status" value="2"/>
</dbReference>
<keyword evidence="8" id="KW-1185">Reference proteome</keyword>
<dbReference type="SMART" id="SM00248">
    <property type="entry name" value="ANK"/>
    <property type="match status" value="3"/>
</dbReference>
<comment type="catalytic activity">
    <reaction evidence="5">
        <text>L-glutamine + H2O = L-glutamate + NH4(+)</text>
        <dbReference type="Rhea" id="RHEA:15889"/>
        <dbReference type="ChEBI" id="CHEBI:15377"/>
        <dbReference type="ChEBI" id="CHEBI:28938"/>
        <dbReference type="ChEBI" id="CHEBI:29985"/>
        <dbReference type="ChEBI" id="CHEBI:58359"/>
        <dbReference type="EC" id="3.5.1.2"/>
    </reaction>
</comment>
<organism evidence="7 8">
    <name type="scientific">Ichthyophthirius multifiliis</name>
    <name type="common">White spot disease agent</name>
    <name type="synonym">Ich</name>
    <dbReference type="NCBI Taxonomy" id="5932"/>
    <lineage>
        <taxon>Eukaryota</taxon>
        <taxon>Sar</taxon>
        <taxon>Alveolata</taxon>
        <taxon>Ciliophora</taxon>
        <taxon>Intramacronucleata</taxon>
        <taxon>Oligohymenophorea</taxon>
        <taxon>Hymenostomatida</taxon>
        <taxon>Ophryoglenina</taxon>
        <taxon>Ichthyophthirius</taxon>
    </lineage>
</organism>
<dbReference type="OMA" id="FACPLSG"/>
<accession>G0QWL8</accession>
<dbReference type="InterPro" id="IPR002110">
    <property type="entry name" value="Ankyrin_rpt"/>
</dbReference>
<dbReference type="EMBL" id="GL984001">
    <property type="protein sequence ID" value="EGR30393.1"/>
    <property type="molecule type" value="Genomic_DNA"/>
</dbReference>
<dbReference type="PRINTS" id="PR01415">
    <property type="entry name" value="ANKYRIN"/>
</dbReference>
<dbReference type="AlphaFoldDB" id="G0QWL8"/>
<dbReference type="InParanoid" id="G0QWL8"/>
<dbReference type="EC" id="3.5.1.2" evidence="3"/>
<dbReference type="InterPro" id="IPR012338">
    <property type="entry name" value="Beta-lactam/transpept-like"/>
</dbReference>
<dbReference type="NCBIfam" id="TIGR03814">
    <property type="entry name" value="Gln_ase"/>
    <property type="match status" value="1"/>
</dbReference>
<dbReference type="RefSeq" id="XP_004031980.1">
    <property type="nucleotide sequence ID" value="XM_004031932.1"/>
</dbReference>
<proteinExistence type="inferred from homology"/>
<dbReference type="PANTHER" id="PTHR12544:SF29">
    <property type="entry name" value="GLUTAMINASE"/>
    <property type="match status" value="1"/>
</dbReference>